<comment type="caution">
    <text evidence="2">The sequence shown here is derived from an EMBL/GenBank/DDBJ whole genome shotgun (WGS) entry which is preliminary data.</text>
</comment>
<dbReference type="InterPro" id="IPR025391">
    <property type="entry name" value="DUF4123"/>
</dbReference>
<reference evidence="2" key="1">
    <citation type="submission" date="2012-09" db="EMBL/GenBank/DDBJ databases">
        <title>Genome Sequence of alkane-degrading Bacterium Alcanivorax balearicus MACL04.</title>
        <authorList>
            <person name="Lai Q."/>
            <person name="Shao Z."/>
        </authorList>
    </citation>
    <scope>NUCLEOTIDE SEQUENCE</scope>
    <source>
        <strain evidence="2">MACL04</strain>
    </source>
</reference>
<keyword evidence="3" id="KW-1185">Reference proteome</keyword>
<feature type="domain" description="DUF4123" evidence="1">
    <location>
        <begin position="71"/>
        <end position="165"/>
    </location>
</feature>
<name>A0ABT2R2N1_9GAMM</name>
<proteinExistence type="predicted"/>
<organism evidence="2 3">
    <name type="scientific">Alloalcanivorax balearicus MACL04</name>
    <dbReference type="NCBI Taxonomy" id="1177182"/>
    <lineage>
        <taxon>Bacteria</taxon>
        <taxon>Pseudomonadati</taxon>
        <taxon>Pseudomonadota</taxon>
        <taxon>Gammaproteobacteria</taxon>
        <taxon>Oceanospirillales</taxon>
        <taxon>Alcanivoracaceae</taxon>
        <taxon>Alloalcanivorax</taxon>
    </lineage>
</organism>
<dbReference type="Proteomes" id="UP001064106">
    <property type="component" value="Unassembled WGS sequence"/>
</dbReference>
<evidence type="ECO:0000259" key="1">
    <source>
        <dbReference type="Pfam" id="PF13503"/>
    </source>
</evidence>
<gene>
    <name evidence="2" type="ORF">MA04_03294</name>
</gene>
<dbReference type="EMBL" id="ARXS01000023">
    <property type="protein sequence ID" value="MCU5783994.1"/>
    <property type="molecule type" value="Genomic_DNA"/>
</dbReference>
<accession>A0ABT2R2N1</accession>
<dbReference type="Pfam" id="PF13503">
    <property type="entry name" value="DUF4123"/>
    <property type="match status" value="1"/>
</dbReference>
<evidence type="ECO:0000313" key="2">
    <source>
        <dbReference type="EMBL" id="MCU5783994.1"/>
    </source>
</evidence>
<protein>
    <recommendedName>
        <fullName evidence="1">DUF4123 domain-containing protein</fullName>
    </recommendedName>
</protein>
<evidence type="ECO:0000313" key="3">
    <source>
        <dbReference type="Proteomes" id="UP001064106"/>
    </source>
</evidence>
<sequence>MSRAGSLAQPGKRNHDGVASLLTRAAQSSAGAYLLVDPFLATWRQARDRLRIPVSNDVTVVKVGYAGITDDHCPHLIRWKSRDDTWLRHSMMLADEEQADGGQESVKGLMISGWLFSDEAPATIAHHLARISTLRHPKAGRCYLRWADRRVLEWMWPSFSSCQRRRLLGPINAWYTLNRRGGLIEYQTPKEERESEEHFLPPLTVEQWKRAEQGQLVQTLLRGWAGGNTEALPEDYLLQAGNAIQGALTLGLSRQRDVLLLAGYTLQIHPRLAEHPSVIEVVQRSRKTGVPLQAALQEIEDPSGWERIRKELSEHAPRQGAAIDRKESAT</sequence>